<gene>
    <name evidence="2" type="ORF">AWB95_08060</name>
    <name evidence="3" type="ORF">CQY23_17595</name>
</gene>
<evidence type="ECO:0000313" key="3">
    <source>
        <dbReference type="EMBL" id="PIB77383.1"/>
    </source>
</evidence>
<protein>
    <submittedName>
        <fullName evidence="2">DinB family protein</fullName>
    </submittedName>
    <submittedName>
        <fullName evidence="3">Maleylpyruvate isomerase family mycothiol-dependent enzyme</fullName>
    </submittedName>
</protein>
<keyword evidence="4" id="KW-1185">Reference proteome</keyword>
<dbReference type="EMBL" id="LQOM01000022">
    <property type="protein sequence ID" value="ORV15415.1"/>
    <property type="molecule type" value="Genomic_DNA"/>
</dbReference>
<dbReference type="Proteomes" id="UP000230971">
    <property type="component" value="Unassembled WGS sequence"/>
</dbReference>
<keyword evidence="3" id="KW-0413">Isomerase</keyword>
<keyword evidence="3" id="KW-0670">Pyruvate</keyword>
<evidence type="ECO:0000313" key="5">
    <source>
        <dbReference type="Proteomes" id="UP000230971"/>
    </source>
</evidence>
<sequence>MNETMQMACDEREDFANLIAGLSPAQWEQPTLCERWRVRDVVAHVLSYDELSRWEVVRRFLKGGLVPDRVNGIGVAEYATRSPQQLTELMRACIPPRGFMSAFGGMPALVDGTIHQQDIRRPLGIPRTIPPHRLQRVLDFALRAPAVRGAWRARGLRLVATDVGWCHGSGPEVGGPGEALLMAMAARPDALNQLSGAGKEVLAQRISR</sequence>
<dbReference type="GO" id="GO:0016853">
    <property type="term" value="F:isomerase activity"/>
    <property type="evidence" value="ECO:0007669"/>
    <property type="project" value="UniProtKB-KW"/>
</dbReference>
<dbReference type="InterPro" id="IPR017517">
    <property type="entry name" value="Maleyloyr_isom"/>
</dbReference>
<dbReference type="InterPro" id="IPR024344">
    <property type="entry name" value="MDMPI_metal-binding"/>
</dbReference>
<name>A0A1X1RTH6_MYCCE</name>
<organism evidence="2 4">
    <name type="scientific">Mycobacterium celatum</name>
    <dbReference type="NCBI Taxonomy" id="28045"/>
    <lineage>
        <taxon>Bacteria</taxon>
        <taxon>Bacillati</taxon>
        <taxon>Actinomycetota</taxon>
        <taxon>Actinomycetes</taxon>
        <taxon>Mycobacteriales</taxon>
        <taxon>Mycobacteriaceae</taxon>
        <taxon>Mycobacterium</taxon>
    </lineage>
</organism>
<evidence type="ECO:0000259" key="1">
    <source>
        <dbReference type="Pfam" id="PF11716"/>
    </source>
</evidence>
<feature type="domain" description="Mycothiol-dependent maleylpyruvate isomerase metal-binding" evidence="1">
    <location>
        <begin position="11"/>
        <end position="95"/>
    </location>
</feature>
<evidence type="ECO:0000313" key="2">
    <source>
        <dbReference type="EMBL" id="ORV15415.1"/>
    </source>
</evidence>
<dbReference type="Pfam" id="PF11716">
    <property type="entry name" value="MDMPI_N"/>
    <property type="match status" value="1"/>
</dbReference>
<dbReference type="RefSeq" id="WP_062539953.1">
    <property type="nucleotide sequence ID" value="NZ_BBUN01000152.1"/>
</dbReference>
<dbReference type="InterPro" id="IPR034660">
    <property type="entry name" value="DinB/YfiT-like"/>
</dbReference>
<evidence type="ECO:0000313" key="4">
    <source>
        <dbReference type="Proteomes" id="UP000193907"/>
    </source>
</evidence>
<reference evidence="2 4" key="1">
    <citation type="submission" date="2016-01" db="EMBL/GenBank/DDBJ databases">
        <title>The new phylogeny of the genus Mycobacterium.</title>
        <authorList>
            <person name="Tarcisio F."/>
            <person name="Conor M."/>
            <person name="Antonella G."/>
            <person name="Elisabetta G."/>
            <person name="Giulia F.S."/>
            <person name="Sara T."/>
            <person name="Anna F."/>
            <person name="Clotilde B."/>
            <person name="Roberto B."/>
            <person name="Veronica D.S."/>
            <person name="Fabio R."/>
            <person name="Monica P."/>
            <person name="Olivier J."/>
            <person name="Enrico T."/>
            <person name="Nicola S."/>
        </authorList>
    </citation>
    <scope>NUCLEOTIDE SEQUENCE [LARGE SCALE GENOMIC DNA]</scope>
    <source>
        <strain evidence="2 4">DSM 44243</strain>
    </source>
</reference>
<dbReference type="SUPFAM" id="SSF109854">
    <property type="entry name" value="DinB/YfiT-like putative metalloenzymes"/>
    <property type="match status" value="1"/>
</dbReference>
<dbReference type="EMBL" id="PDKV01000024">
    <property type="protein sequence ID" value="PIB77383.1"/>
    <property type="molecule type" value="Genomic_DNA"/>
</dbReference>
<dbReference type="STRING" id="28045.AWB95_08060"/>
<reference evidence="3 5" key="2">
    <citation type="journal article" date="2017" name="Infect. Genet. Evol.">
        <title>The new phylogeny of the genus Mycobacterium: The old and the news.</title>
        <authorList>
            <person name="Tortoli E."/>
            <person name="Fedrizzi T."/>
            <person name="Meehan C.J."/>
            <person name="Trovato A."/>
            <person name="Grottola A."/>
            <person name="Giacobazzi E."/>
            <person name="Serpini G.F."/>
            <person name="Tagliazucchi S."/>
            <person name="Fabio A."/>
            <person name="Bettua C."/>
            <person name="Bertorelli R."/>
            <person name="Frascaro F."/>
            <person name="De Sanctis V."/>
            <person name="Pecorari M."/>
            <person name="Jousson O."/>
            <person name="Segata N."/>
            <person name="Cirillo D.M."/>
        </authorList>
    </citation>
    <scope>NUCLEOTIDE SEQUENCE [LARGE SCALE GENOMIC DNA]</scope>
    <source>
        <strain evidence="3 5">NCTC 12882</strain>
    </source>
</reference>
<dbReference type="AlphaFoldDB" id="A0A1X1RTH6"/>
<dbReference type="NCBIfam" id="TIGR03083">
    <property type="entry name" value="maleylpyruvate isomerase family mycothiol-dependent enzyme"/>
    <property type="match status" value="1"/>
</dbReference>
<dbReference type="OrthoDB" id="5178565at2"/>
<comment type="caution">
    <text evidence="2">The sequence shown here is derived from an EMBL/GenBank/DDBJ whole genome shotgun (WGS) entry which is preliminary data.</text>
</comment>
<dbReference type="Gene3D" id="1.20.120.450">
    <property type="entry name" value="dinb family like domain"/>
    <property type="match status" value="1"/>
</dbReference>
<dbReference type="GO" id="GO:0046872">
    <property type="term" value="F:metal ion binding"/>
    <property type="evidence" value="ECO:0007669"/>
    <property type="project" value="InterPro"/>
</dbReference>
<accession>A0A1X1RTH6</accession>
<proteinExistence type="predicted"/>
<dbReference type="Proteomes" id="UP000193907">
    <property type="component" value="Unassembled WGS sequence"/>
</dbReference>